<protein>
    <submittedName>
        <fullName evidence="2">Uncharacterized protein</fullName>
    </submittedName>
</protein>
<evidence type="ECO:0000313" key="3">
    <source>
        <dbReference type="Proteomes" id="UP000054843"/>
    </source>
</evidence>
<name>A0A0V1MT24_9BILA</name>
<evidence type="ECO:0000313" key="2">
    <source>
        <dbReference type="EMBL" id="KRZ74672.1"/>
    </source>
</evidence>
<organism evidence="2 3">
    <name type="scientific">Trichinella papuae</name>
    <dbReference type="NCBI Taxonomy" id="268474"/>
    <lineage>
        <taxon>Eukaryota</taxon>
        <taxon>Metazoa</taxon>
        <taxon>Ecdysozoa</taxon>
        <taxon>Nematoda</taxon>
        <taxon>Enoplea</taxon>
        <taxon>Dorylaimia</taxon>
        <taxon>Trichinellida</taxon>
        <taxon>Trichinellidae</taxon>
        <taxon>Trichinella</taxon>
    </lineage>
</organism>
<reference evidence="2 3" key="1">
    <citation type="submission" date="2015-01" db="EMBL/GenBank/DDBJ databases">
        <title>Evolution of Trichinella species and genotypes.</title>
        <authorList>
            <person name="Korhonen P.K."/>
            <person name="Edoardo P."/>
            <person name="Giuseppe L.R."/>
            <person name="Gasser R.B."/>
        </authorList>
    </citation>
    <scope>NUCLEOTIDE SEQUENCE [LARGE SCALE GENOMIC DNA]</scope>
    <source>
        <strain evidence="2">ISS1980</strain>
    </source>
</reference>
<keyword evidence="1" id="KW-0812">Transmembrane</keyword>
<sequence>MTIDGPLTKWNFPTIGPETVAKSCCEILSFAMKILLYFTLLLHFFNLNELVTGRKRPQNTALLTSARGRSSTSAYGSYDCAQMKTYIFSREG</sequence>
<feature type="transmembrane region" description="Helical" evidence="1">
    <location>
        <begin position="27"/>
        <end position="47"/>
    </location>
</feature>
<keyword evidence="1" id="KW-0472">Membrane</keyword>
<evidence type="ECO:0000256" key="1">
    <source>
        <dbReference type="SAM" id="Phobius"/>
    </source>
</evidence>
<proteinExistence type="predicted"/>
<dbReference type="EMBL" id="JYDO01000047">
    <property type="protein sequence ID" value="KRZ74672.1"/>
    <property type="molecule type" value="Genomic_DNA"/>
</dbReference>
<dbReference type="Proteomes" id="UP000054843">
    <property type="component" value="Unassembled WGS sequence"/>
</dbReference>
<accession>A0A0V1MT24</accession>
<keyword evidence="1" id="KW-1133">Transmembrane helix</keyword>
<dbReference type="AlphaFoldDB" id="A0A0V1MT24"/>
<keyword evidence="3" id="KW-1185">Reference proteome</keyword>
<comment type="caution">
    <text evidence="2">The sequence shown here is derived from an EMBL/GenBank/DDBJ whole genome shotgun (WGS) entry which is preliminary data.</text>
</comment>
<gene>
    <name evidence="2" type="ORF">T10_3059</name>
</gene>